<name>A0A6G1IQ37_9PLEO</name>
<keyword evidence="6" id="KW-1185">Reference proteome</keyword>
<comment type="similarity">
    <text evidence="1">Belongs to the histidine acid phosphatase family.</text>
</comment>
<proteinExistence type="inferred from homology"/>
<evidence type="ECO:0000256" key="1">
    <source>
        <dbReference type="ARBA" id="ARBA00005375"/>
    </source>
</evidence>
<dbReference type="AlphaFoldDB" id="A0A6G1IQ37"/>
<dbReference type="PANTHER" id="PTHR11567">
    <property type="entry name" value="ACID PHOSPHATASE-RELATED"/>
    <property type="match status" value="1"/>
</dbReference>
<dbReference type="Gene3D" id="3.40.50.1240">
    <property type="entry name" value="Phosphoglycerate mutase-like"/>
    <property type="match status" value="1"/>
</dbReference>
<evidence type="ECO:0000256" key="3">
    <source>
        <dbReference type="SAM" id="Phobius"/>
    </source>
</evidence>
<keyword evidence="3" id="KW-1133">Transmembrane helix</keyword>
<evidence type="ECO:0000256" key="2">
    <source>
        <dbReference type="SAM" id="MobiDB-lite"/>
    </source>
</evidence>
<feature type="chain" id="PRO_5026233704" evidence="4">
    <location>
        <begin position="17"/>
        <end position="610"/>
    </location>
</feature>
<reference evidence="5" key="1">
    <citation type="journal article" date="2020" name="Stud. Mycol.">
        <title>101 Dothideomycetes genomes: a test case for predicting lifestyles and emergence of pathogens.</title>
        <authorList>
            <person name="Haridas S."/>
            <person name="Albert R."/>
            <person name="Binder M."/>
            <person name="Bloem J."/>
            <person name="Labutti K."/>
            <person name="Salamov A."/>
            <person name="Andreopoulos B."/>
            <person name="Baker S."/>
            <person name="Barry K."/>
            <person name="Bills G."/>
            <person name="Bluhm B."/>
            <person name="Cannon C."/>
            <person name="Castanera R."/>
            <person name="Culley D."/>
            <person name="Daum C."/>
            <person name="Ezra D."/>
            <person name="Gonzalez J."/>
            <person name="Henrissat B."/>
            <person name="Kuo A."/>
            <person name="Liang C."/>
            <person name="Lipzen A."/>
            <person name="Lutzoni F."/>
            <person name="Magnuson J."/>
            <person name="Mondo S."/>
            <person name="Nolan M."/>
            <person name="Ohm R."/>
            <person name="Pangilinan J."/>
            <person name="Park H.-J."/>
            <person name="Ramirez L."/>
            <person name="Alfaro M."/>
            <person name="Sun H."/>
            <person name="Tritt A."/>
            <person name="Yoshinaga Y."/>
            <person name="Zwiers L.-H."/>
            <person name="Turgeon B."/>
            <person name="Goodwin S."/>
            <person name="Spatafora J."/>
            <person name="Crous P."/>
            <person name="Grigoriev I."/>
        </authorList>
    </citation>
    <scope>NUCLEOTIDE SEQUENCE</scope>
    <source>
        <strain evidence="5">CBS 122367</strain>
    </source>
</reference>
<dbReference type="Proteomes" id="UP000799291">
    <property type="component" value="Unassembled WGS sequence"/>
</dbReference>
<feature type="compositionally biased region" description="Gly residues" evidence="2">
    <location>
        <begin position="575"/>
        <end position="584"/>
    </location>
</feature>
<accession>A0A6G1IQ37</accession>
<dbReference type="PANTHER" id="PTHR11567:SF127">
    <property type="entry name" value="HISTIDINE ACID PHOSPHATASE"/>
    <property type="match status" value="1"/>
</dbReference>
<dbReference type="EMBL" id="MU005599">
    <property type="protein sequence ID" value="KAF2680093.1"/>
    <property type="molecule type" value="Genomic_DNA"/>
</dbReference>
<organism evidence="5 6">
    <name type="scientific">Lentithecium fluviatile CBS 122367</name>
    <dbReference type="NCBI Taxonomy" id="1168545"/>
    <lineage>
        <taxon>Eukaryota</taxon>
        <taxon>Fungi</taxon>
        <taxon>Dikarya</taxon>
        <taxon>Ascomycota</taxon>
        <taxon>Pezizomycotina</taxon>
        <taxon>Dothideomycetes</taxon>
        <taxon>Pleosporomycetidae</taxon>
        <taxon>Pleosporales</taxon>
        <taxon>Massarineae</taxon>
        <taxon>Lentitheciaceae</taxon>
        <taxon>Lentithecium</taxon>
    </lineage>
</organism>
<feature type="signal peptide" evidence="4">
    <location>
        <begin position="1"/>
        <end position="16"/>
    </location>
</feature>
<keyword evidence="3" id="KW-0812">Transmembrane</keyword>
<dbReference type="SUPFAM" id="SSF53254">
    <property type="entry name" value="Phosphoglycerate mutase-like"/>
    <property type="match status" value="1"/>
</dbReference>
<feature type="region of interest" description="Disordered" evidence="2">
    <location>
        <begin position="560"/>
        <end position="591"/>
    </location>
</feature>
<dbReference type="InterPro" id="IPR050645">
    <property type="entry name" value="Histidine_acid_phosphatase"/>
</dbReference>
<sequence>MLLFFAVLASARVLRAEDDNTMYNNFGAVAFIRSGERTPVLRPDTPILTAFGAQQMLQLGKNFRHRYLVETGLPHGLGVQNIPDMSPDILNHEQLFIQTLNKPYLVSSAQAFMQGLYPPYSPNATRPDILGDAVGELANGDVVQYPLEGYQYPRVQALGELDPESVYISGNENCPTSQVESAMYEITDEFLNTQTLEKRFYGDLELGWFEGDVQDWMLDYRYAYELHDYLNYAYNHNATTFAALSSNDSSYAGVYDKVRYLANQDAYYRYGNASSYSPGASTDQAMAGKTLAALILGQFQKIITNNGNTTNGISRPLTLLFGDFEPLVSFFSLAMVDHLSQGFRAIPPFGSAMILELFSMRKDEEFPSDINDLWIRFYFHNGTDEFDDSGPTAYSMFGRGPSQMDMKWDDFQLMMTRIMVNQLADWCDTCSSGSLFCWGVDNSTVNILLAGGSSGAKSKISPAVGGVIGAVATLAIAGLLFGIAMFFGGIRFHRVDRRRDSKSALGGFKGSAKLASDPDLSLAKNATSPAGIVTSSFGKGSDGDAKGRVTHERVGSWELRQKETGAGPLDFKSGDFGGDLGDGVGAESRRESFEAIEAAMRRPVEPSERV</sequence>
<dbReference type="GO" id="GO:0016791">
    <property type="term" value="F:phosphatase activity"/>
    <property type="evidence" value="ECO:0007669"/>
    <property type="project" value="TreeGrafter"/>
</dbReference>
<dbReference type="InterPro" id="IPR029033">
    <property type="entry name" value="His_PPase_superfam"/>
</dbReference>
<feature type="transmembrane region" description="Helical" evidence="3">
    <location>
        <begin position="463"/>
        <end position="490"/>
    </location>
</feature>
<dbReference type="InterPro" id="IPR000560">
    <property type="entry name" value="His_Pase_clade-2"/>
</dbReference>
<protein>
    <submittedName>
        <fullName evidence="5">Phosphoglycerate mutase-like protein</fullName>
    </submittedName>
</protein>
<evidence type="ECO:0000313" key="5">
    <source>
        <dbReference type="EMBL" id="KAF2680093.1"/>
    </source>
</evidence>
<dbReference type="CDD" id="cd07061">
    <property type="entry name" value="HP_HAP_like"/>
    <property type="match status" value="1"/>
</dbReference>
<dbReference type="Pfam" id="PF00328">
    <property type="entry name" value="His_Phos_2"/>
    <property type="match status" value="1"/>
</dbReference>
<gene>
    <name evidence="5" type="ORF">K458DRAFT_313001</name>
</gene>
<evidence type="ECO:0000256" key="4">
    <source>
        <dbReference type="SAM" id="SignalP"/>
    </source>
</evidence>
<keyword evidence="3" id="KW-0472">Membrane</keyword>
<evidence type="ECO:0000313" key="6">
    <source>
        <dbReference type="Proteomes" id="UP000799291"/>
    </source>
</evidence>
<dbReference type="OrthoDB" id="258392at2759"/>
<keyword evidence="4" id="KW-0732">Signal</keyword>